<feature type="compositionally biased region" description="Basic and acidic residues" evidence="1">
    <location>
        <begin position="15"/>
        <end position="33"/>
    </location>
</feature>
<comment type="caution">
    <text evidence="2">The sequence shown here is derived from an EMBL/GenBank/DDBJ whole genome shotgun (WGS) entry which is preliminary data.</text>
</comment>
<organism evidence="2 3">
    <name type="scientific">Stephania cephalantha</name>
    <dbReference type="NCBI Taxonomy" id="152367"/>
    <lineage>
        <taxon>Eukaryota</taxon>
        <taxon>Viridiplantae</taxon>
        <taxon>Streptophyta</taxon>
        <taxon>Embryophyta</taxon>
        <taxon>Tracheophyta</taxon>
        <taxon>Spermatophyta</taxon>
        <taxon>Magnoliopsida</taxon>
        <taxon>Ranunculales</taxon>
        <taxon>Menispermaceae</taxon>
        <taxon>Menispermoideae</taxon>
        <taxon>Cissampelideae</taxon>
        <taxon>Stephania</taxon>
    </lineage>
</organism>
<gene>
    <name evidence="2" type="ORF">Scep_002437</name>
</gene>
<accession>A0AAP0Q8S3</accession>
<evidence type="ECO:0000313" key="2">
    <source>
        <dbReference type="EMBL" id="KAK9167246.1"/>
    </source>
</evidence>
<keyword evidence="3" id="KW-1185">Reference proteome</keyword>
<dbReference type="EMBL" id="JBBNAG010000001">
    <property type="protein sequence ID" value="KAK9167246.1"/>
    <property type="molecule type" value="Genomic_DNA"/>
</dbReference>
<name>A0AAP0Q8S3_9MAGN</name>
<reference evidence="2 3" key="1">
    <citation type="submission" date="2024-01" db="EMBL/GenBank/DDBJ databases">
        <title>Genome assemblies of Stephania.</title>
        <authorList>
            <person name="Yang L."/>
        </authorList>
    </citation>
    <scope>NUCLEOTIDE SEQUENCE [LARGE SCALE GENOMIC DNA]</scope>
    <source>
        <strain evidence="2">JXDWG</strain>
        <tissue evidence="2">Leaf</tissue>
    </source>
</reference>
<evidence type="ECO:0000313" key="3">
    <source>
        <dbReference type="Proteomes" id="UP001419268"/>
    </source>
</evidence>
<sequence>MTASAVLAPPASETSESREEKGRSRWWDRRAQDGESSGEGSGERETARWCATADCSGGEADGGDGEMEKMVRLRPGPSWMAHECTPLANLIRWRDKPVALSSIVFDREILKLQRLGSIKLLSIGNKL</sequence>
<protein>
    <submittedName>
        <fullName evidence="2">Uncharacterized protein</fullName>
    </submittedName>
</protein>
<feature type="region of interest" description="Disordered" evidence="1">
    <location>
        <begin position="1"/>
        <end position="47"/>
    </location>
</feature>
<dbReference type="AlphaFoldDB" id="A0AAP0Q8S3"/>
<dbReference type="Proteomes" id="UP001419268">
    <property type="component" value="Unassembled WGS sequence"/>
</dbReference>
<evidence type="ECO:0000256" key="1">
    <source>
        <dbReference type="SAM" id="MobiDB-lite"/>
    </source>
</evidence>
<proteinExistence type="predicted"/>